<comment type="caution">
    <text evidence="2">The sequence shown here is derived from an EMBL/GenBank/DDBJ whole genome shotgun (WGS) entry which is preliminary data.</text>
</comment>
<feature type="chain" id="PRO_5016314181" description="Secreted protein" evidence="1">
    <location>
        <begin position="22"/>
        <end position="84"/>
    </location>
</feature>
<keyword evidence="3" id="KW-1185">Reference proteome</keyword>
<dbReference type="EMBL" id="PJQY01000133">
    <property type="protein sequence ID" value="PQQ17866.1"/>
    <property type="molecule type" value="Genomic_DNA"/>
</dbReference>
<evidence type="ECO:0000313" key="3">
    <source>
        <dbReference type="Proteomes" id="UP000250321"/>
    </source>
</evidence>
<sequence length="84" mass="9325">MSMTPFMLILAIWLGLELSLALLSMPFASSSTTRLCLPFCPRSWTCLPIPGRLSGRRPSWRFTAFIRIAVFGFASGLEFPEAAL</sequence>
<reference evidence="2 3" key="1">
    <citation type="submission" date="2018-02" db="EMBL/GenBank/DDBJ databases">
        <title>Draft genome of wild Prunus yedoensis var. nudiflora.</title>
        <authorList>
            <person name="Baek S."/>
            <person name="Kim J.-H."/>
            <person name="Choi K."/>
            <person name="Kim G.-B."/>
            <person name="Cho A."/>
            <person name="Jang H."/>
            <person name="Shin C.-H."/>
            <person name="Yu H.-J."/>
            <person name="Mun J.-H."/>
        </authorList>
    </citation>
    <scope>NUCLEOTIDE SEQUENCE [LARGE SCALE GENOMIC DNA]</scope>
    <source>
        <strain evidence="3">cv. Jeju island</strain>
        <tissue evidence="2">Leaf</tissue>
    </source>
</reference>
<evidence type="ECO:0000256" key="1">
    <source>
        <dbReference type="SAM" id="SignalP"/>
    </source>
</evidence>
<organism evidence="2 3">
    <name type="scientific">Prunus yedoensis var. nudiflora</name>
    <dbReference type="NCBI Taxonomy" id="2094558"/>
    <lineage>
        <taxon>Eukaryota</taxon>
        <taxon>Viridiplantae</taxon>
        <taxon>Streptophyta</taxon>
        <taxon>Embryophyta</taxon>
        <taxon>Tracheophyta</taxon>
        <taxon>Spermatophyta</taxon>
        <taxon>Magnoliopsida</taxon>
        <taxon>eudicotyledons</taxon>
        <taxon>Gunneridae</taxon>
        <taxon>Pentapetalae</taxon>
        <taxon>rosids</taxon>
        <taxon>fabids</taxon>
        <taxon>Rosales</taxon>
        <taxon>Rosaceae</taxon>
        <taxon>Amygdaloideae</taxon>
        <taxon>Amygdaleae</taxon>
        <taxon>Prunus</taxon>
    </lineage>
</organism>
<protein>
    <recommendedName>
        <fullName evidence="4">Secreted protein</fullName>
    </recommendedName>
</protein>
<dbReference type="AlphaFoldDB" id="A0A315AUC8"/>
<keyword evidence="1" id="KW-0732">Signal</keyword>
<name>A0A315AUC8_PRUYE</name>
<proteinExistence type="predicted"/>
<gene>
    <name evidence="2" type="ORF">Pyn_33361</name>
</gene>
<accession>A0A315AUC8</accession>
<evidence type="ECO:0008006" key="4">
    <source>
        <dbReference type="Google" id="ProtNLM"/>
    </source>
</evidence>
<dbReference type="Proteomes" id="UP000250321">
    <property type="component" value="Unassembled WGS sequence"/>
</dbReference>
<evidence type="ECO:0000313" key="2">
    <source>
        <dbReference type="EMBL" id="PQQ17866.1"/>
    </source>
</evidence>
<feature type="signal peptide" evidence="1">
    <location>
        <begin position="1"/>
        <end position="21"/>
    </location>
</feature>